<feature type="non-terminal residue" evidence="3">
    <location>
        <position position="1"/>
    </location>
</feature>
<keyword evidence="2" id="KW-0677">Repeat</keyword>
<sequence length="60" mass="6497">LEEGAFRVLGRLVYLNLASNGIALLYQESLDGLSSLQQLILEGNRIEEIQPGAFGHLGSL</sequence>
<gene>
    <name evidence="3" type="ORF">N328_10203</name>
</gene>
<protein>
    <submittedName>
        <fullName evidence="3">Chondroadherin-like</fullName>
    </submittedName>
</protein>
<dbReference type="AlphaFoldDB" id="A0A093F6J3"/>
<keyword evidence="4" id="KW-1185">Reference proteome</keyword>
<dbReference type="PANTHER" id="PTHR24366">
    <property type="entry name" value="IG(IMMUNOGLOBULIN) AND LRR(LEUCINE RICH REPEAT) DOMAINS"/>
    <property type="match status" value="1"/>
</dbReference>
<dbReference type="Gene3D" id="3.80.10.10">
    <property type="entry name" value="Ribonuclease Inhibitor"/>
    <property type="match status" value="1"/>
</dbReference>
<accession>A0A093F6J3</accession>
<dbReference type="InterPro" id="IPR001611">
    <property type="entry name" value="Leu-rich_rpt"/>
</dbReference>
<organism evidence="3 4">
    <name type="scientific">Gavia stellata</name>
    <name type="common">Red-throated diver</name>
    <name type="synonym">Colymbus stellatus</name>
    <dbReference type="NCBI Taxonomy" id="37040"/>
    <lineage>
        <taxon>Eukaryota</taxon>
        <taxon>Metazoa</taxon>
        <taxon>Chordata</taxon>
        <taxon>Craniata</taxon>
        <taxon>Vertebrata</taxon>
        <taxon>Euteleostomi</taxon>
        <taxon>Archelosauria</taxon>
        <taxon>Archosauria</taxon>
        <taxon>Dinosauria</taxon>
        <taxon>Saurischia</taxon>
        <taxon>Theropoda</taxon>
        <taxon>Coelurosauria</taxon>
        <taxon>Aves</taxon>
        <taxon>Neognathae</taxon>
        <taxon>Neoaves</taxon>
        <taxon>Aequornithes</taxon>
        <taxon>Gaviiformes</taxon>
        <taxon>Gaviidae</taxon>
        <taxon>Gavia</taxon>
    </lineage>
</organism>
<dbReference type="PANTHER" id="PTHR24366:SF96">
    <property type="entry name" value="LEUCINE RICH REPEAT CONTAINING 53"/>
    <property type="match status" value="1"/>
</dbReference>
<dbReference type="SUPFAM" id="SSF52058">
    <property type="entry name" value="L domain-like"/>
    <property type="match status" value="1"/>
</dbReference>
<feature type="non-terminal residue" evidence="3">
    <location>
        <position position="60"/>
    </location>
</feature>
<keyword evidence="1" id="KW-0433">Leucine-rich repeat</keyword>
<dbReference type="Pfam" id="PF13855">
    <property type="entry name" value="LRR_8"/>
    <property type="match status" value="1"/>
</dbReference>
<dbReference type="InterPro" id="IPR003591">
    <property type="entry name" value="Leu-rich_rpt_typical-subtyp"/>
</dbReference>
<proteinExistence type="predicted"/>
<reference evidence="3 4" key="1">
    <citation type="submission" date="2014-04" db="EMBL/GenBank/DDBJ databases">
        <title>Genome evolution of avian class.</title>
        <authorList>
            <person name="Zhang G."/>
            <person name="Li C."/>
        </authorList>
    </citation>
    <scope>NUCLEOTIDE SEQUENCE [LARGE SCALE GENOMIC DNA]</scope>
    <source>
        <strain evidence="3">BGI_N328</strain>
    </source>
</reference>
<dbReference type="InterPro" id="IPR032675">
    <property type="entry name" value="LRR_dom_sf"/>
</dbReference>
<dbReference type="SMART" id="SM00369">
    <property type="entry name" value="LRR_TYP"/>
    <property type="match status" value="2"/>
</dbReference>
<evidence type="ECO:0000313" key="3">
    <source>
        <dbReference type="EMBL" id="KFV53247.1"/>
    </source>
</evidence>
<evidence type="ECO:0000256" key="2">
    <source>
        <dbReference type="ARBA" id="ARBA00022737"/>
    </source>
</evidence>
<dbReference type="EMBL" id="KK625775">
    <property type="protein sequence ID" value="KFV53247.1"/>
    <property type="molecule type" value="Genomic_DNA"/>
</dbReference>
<name>A0A093F6J3_GAVST</name>
<dbReference type="Proteomes" id="UP000054313">
    <property type="component" value="Unassembled WGS sequence"/>
</dbReference>
<evidence type="ECO:0000313" key="4">
    <source>
        <dbReference type="Proteomes" id="UP000054313"/>
    </source>
</evidence>
<evidence type="ECO:0000256" key="1">
    <source>
        <dbReference type="ARBA" id="ARBA00022614"/>
    </source>
</evidence>